<proteinExistence type="predicted"/>
<reference evidence="1" key="1">
    <citation type="submission" date="2021-06" db="EMBL/GenBank/DDBJ databases">
        <authorList>
            <person name="Kallberg Y."/>
            <person name="Tangrot J."/>
            <person name="Rosling A."/>
        </authorList>
    </citation>
    <scope>NUCLEOTIDE SEQUENCE</scope>
    <source>
        <strain evidence="1">MA461A</strain>
    </source>
</reference>
<keyword evidence="2" id="KW-1185">Reference proteome</keyword>
<gene>
    <name evidence="1" type="ORF">RPERSI_LOCUS19109</name>
</gene>
<name>A0ACA9RFJ8_9GLOM</name>
<evidence type="ECO:0000313" key="2">
    <source>
        <dbReference type="Proteomes" id="UP000789920"/>
    </source>
</evidence>
<comment type="caution">
    <text evidence="1">The sequence shown here is derived from an EMBL/GenBank/DDBJ whole genome shotgun (WGS) entry which is preliminary data.</text>
</comment>
<accession>A0ACA9RFJ8</accession>
<protein>
    <submittedName>
        <fullName evidence="1">22012_t:CDS:1</fullName>
    </submittedName>
</protein>
<dbReference type="EMBL" id="CAJVQC010051755">
    <property type="protein sequence ID" value="CAG8790756.1"/>
    <property type="molecule type" value="Genomic_DNA"/>
</dbReference>
<organism evidence="1 2">
    <name type="scientific">Racocetra persica</name>
    <dbReference type="NCBI Taxonomy" id="160502"/>
    <lineage>
        <taxon>Eukaryota</taxon>
        <taxon>Fungi</taxon>
        <taxon>Fungi incertae sedis</taxon>
        <taxon>Mucoromycota</taxon>
        <taxon>Glomeromycotina</taxon>
        <taxon>Glomeromycetes</taxon>
        <taxon>Diversisporales</taxon>
        <taxon>Gigasporaceae</taxon>
        <taxon>Racocetra</taxon>
    </lineage>
</organism>
<evidence type="ECO:0000313" key="1">
    <source>
        <dbReference type="EMBL" id="CAG8790756.1"/>
    </source>
</evidence>
<sequence>MSSIKKRKSKDSIDPNFISNSNPNTCPEDTINTSNNDTSDETLSDDNISTSSNSNSDTEHTSKKLRTKTKSCKNESWVWKHFRKRPSSKKWKKRANCTVIIQDKKSSNGQRECGQLVKTQSSTGNFQSHLNTHRITKPIQKNSTTPQLTINEIFQCTVKQNSRQKESIERALVEWIVTNLQPLHILQSESFIKLIHILNPYYELPSNKQVKARIHQSYNYSTEHLKTLFATELKTCSLTYDL</sequence>
<dbReference type="Proteomes" id="UP000789920">
    <property type="component" value="Unassembled WGS sequence"/>
</dbReference>